<protein>
    <submittedName>
        <fullName evidence="2">Uncharacterized protein</fullName>
    </submittedName>
</protein>
<dbReference type="STRING" id="246196.MSMEG_5293"/>
<feature type="region of interest" description="Disordered" evidence="1">
    <location>
        <begin position="1"/>
        <end position="36"/>
    </location>
</feature>
<feature type="compositionally biased region" description="Basic and acidic residues" evidence="1">
    <location>
        <begin position="13"/>
        <end position="22"/>
    </location>
</feature>
<reference evidence="2 3" key="1">
    <citation type="submission" date="2006-10" db="EMBL/GenBank/DDBJ databases">
        <authorList>
            <person name="Fleischmann R.D."/>
            <person name="Dodson R.J."/>
            <person name="Haft D.H."/>
            <person name="Merkel J.S."/>
            <person name="Nelson W.C."/>
            <person name="Fraser C.M."/>
        </authorList>
    </citation>
    <scope>NUCLEOTIDE SEQUENCE [LARGE SCALE GENOMIC DNA]</scope>
    <source>
        <strain evidence="3">ATCC 700084 / mc(2)155</strain>
    </source>
</reference>
<dbReference type="AlphaFoldDB" id="A0R301"/>
<sequence>MAAVRGSRPQHRQRPDQHRHQSDGVGVAELPALSTG</sequence>
<name>A0R301_MYCS2</name>
<dbReference type="Proteomes" id="UP000000757">
    <property type="component" value="Chromosome"/>
</dbReference>
<proteinExistence type="predicted"/>
<evidence type="ECO:0000313" key="3">
    <source>
        <dbReference type="Proteomes" id="UP000000757"/>
    </source>
</evidence>
<keyword evidence="3" id="KW-1185">Reference proteome</keyword>
<dbReference type="EMBL" id="CP000480">
    <property type="protein sequence ID" value="ABK72963.1"/>
    <property type="molecule type" value="Genomic_DNA"/>
</dbReference>
<evidence type="ECO:0000256" key="1">
    <source>
        <dbReference type="SAM" id="MobiDB-lite"/>
    </source>
</evidence>
<accession>A0R301</accession>
<organism evidence="2 3">
    <name type="scientific">Mycolicibacterium smegmatis (strain ATCC 700084 / mc(2)155)</name>
    <name type="common">Mycobacterium smegmatis</name>
    <dbReference type="NCBI Taxonomy" id="246196"/>
    <lineage>
        <taxon>Bacteria</taxon>
        <taxon>Bacillati</taxon>
        <taxon>Actinomycetota</taxon>
        <taxon>Actinomycetes</taxon>
        <taxon>Mycobacteriales</taxon>
        <taxon>Mycobacteriaceae</taxon>
        <taxon>Mycolicibacterium</taxon>
    </lineage>
</organism>
<evidence type="ECO:0000313" key="2">
    <source>
        <dbReference type="EMBL" id="ABK72963.1"/>
    </source>
</evidence>
<gene>
    <name evidence="2" type="ordered locus">MSMEG_5293</name>
</gene>
<dbReference type="KEGG" id="msm:MSMEG_5293"/>